<organism evidence="2 3">
    <name type="scientific">Kaistia defluvii</name>
    <dbReference type="NCBI Taxonomy" id="410841"/>
    <lineage>
        <taxon>Bacteria</taxon>
        <taxon>Pseudomonadati</taxon>
        <taxon>Pseudomonadota</taxon>
        <taxon>Alphaproteobacteria</taxon>
        <taxon>Hyphomicrobiales</taxon>
        <taxon>Kaistiaceae</taxon>
        <taxon>Kaistia</taxon>
    </lineage>
</organism>
<feature type="compositionally biased region" description="Basic and acidic residues" evidence="1">
    <location>
        <begin position="34"/>
        <end position="63"/>
    </location>
</feature>
<dbReference type="EMBL" id="JBEPSM010000001">
    <property type="protein sequence ID" value="MET4632182.1"/>
    <property type="molecule type" value="Genomic_DNA"/>
</dbReference>
<keyword evidence="3" id="KW-1185">Reference proteome</keyword>
<dbReference type="RefSeq" id="WP_354547944.1">
    <property type="nucleotide sequence ID" value="NZ_JBEPSM010000001.1"/>
</dbReference>
<sequence>MAQFLGLWPVPPCHPEPEWLLDEGLCMDVALPQDGERDMDPPPVMLEKEDPLILVKDDPPVPE</sequence>
<comment type="caution">
    <text evidence="2">The sequence shown here is derived from an EMBL/GenBank/DDBJ whole genome shotgun (WGS) entry which is preliminary data.</text>
</comment>
<dbReference type="Proteomes" id="UP001549321">
    <property type="component" value="Unassembled WGS sequence"/>
</dbReference>
<gene>
    <name evidence="2" type="ORF">ABIE08_000095</name>
</gene>
<evidence type="ECO:0000313" key="3">
    <source>
        <dbReference type="Proteomes" id="UP001549321"/>
    </source>
</evidence>
<protein>
    <submittedName>
        <fullName evidence="2">Uncharacterized protein</fullName>
    </submittedName>
</protein>
<evidence type="ECO:0000313" key="2">
    <source>
        <dbReference type="EMBL" id="MET4632182.1"/>
    </source>
</evidence>
<feature type="region of interest" description="Disordered" evidence="1">
    <location>
        <begin position="32"/>
        <end position="63"/>
    </location>
</feature>
<name>A0ABV2QT39_9HYPH</name>
<reference evidence="2 3" key="1">
    <citation type="submission" date="2024-06" db="EMBL/GenBank/DDBJ databases">
        <title>Sorghum-associated microbial communities from plants grown in Nebraska, USA.</title>
        <authorList>
            <person name="Schachtman D."/>
        </authorList>
    </citation>
    <scope>NUCLEOTIDE SEQUENCE [LARGE SCALE GENOMIC DNA]</scope>
    <source>
        <strain evidence="2 3">3207</strain>
    </source>
</reference>
<accession>A0ABV2QT39</accession>
<evidence type="ECO:0000256" key="1">
    <source>
        <dbReference type="SAM" id="MobiDB-lite"/>
    </source>
</evidence>
<proteinExistence type="predicted"/>